<accession>A0A919UEM3</accession>
<dbReference type="AlphaFoldDB" id="A0A919UEM3"/>
<sequence>MYGGSVAGGTGAGVATLPVTGLSIGWQVVLAATLIMGGFALLRLVPRVRRQH</sequence>
<evidence type="ECO:0000256" key="1">
    <source>
        <dbReference type="SAM" id="Phobius"/>
    </source>
</evidence>
<keyword evidence="1" id="KW-0812">Transmembrane</keyword>
<reference evidence="2" key="1">
    <citation type="submission" date="2021-01" db="EMBL/GenBank/DDBJ databases">
        <title>Whole genome shotgun sequence of Dactylosporangium siamense NBRC 106093.</title>
        <authorList>
            <person name="Komaki H."/>
            <person name="Tamura T."/>
        </authorList>
    </citation>
    <scope>NUCLEOTIDE SEQUENCE</scope>
    <source>
        <strain evidence="2">NBRC 106093</strain>
    </source>
</reference>
<dbReference type="RefSeq" id="WP_203849495.1">
    <property type="nucleotide sequence ID" value="NZ_BAAAVW010000019.1"/>
</dbReference>
<protein>
    <submittedName>
        <fullName evidence="2">Uncharacterized protein</fullName>
    </submittedName>
</protein>
<comment type="caution">
    <text evidence="2">The sequence shown here is derived from an EMBL/GenBank/DDBJ whole genome shotgun (WGS) entry which is preliminary data.</text>
</comment>
<keyword evidence="1" id="KW-1133">Transmembrane helix</keyword>
<keyword evidence="3" id="KW-1185">Reference proteome</keyword>
<dbReference type="Proteomes" id="UP000660611">
    <property type="component" value="Unassembled WGS sequence"/>
</dbReference>
<organism evidence="2 3">
    <name type="scientific">Dactylosporangium siamense</name>
    <dbReference type="NCBI Taxonomy" id="685454"/>
    <lineage>
        <taxon>Bacteria</taxon>
        <taxon>Bacillati</taxon>
        <taxon>Actinomycetota</taxon>
        <taxon>Actinomycetes</taxon>
        <taxon>Micromonosporales</taxon>
        <taxon>Micromonosporaceae</taxon>
        <taxon>Dactylosporangium</taxon>
    </lineage>
</organism>
<feature type="transmembrane region" description="Helical" evidence="1">
    <location>
        <begin position="24"/>
        <end position="45"/>
    </location>
</feature>
<name>A0A919UEM3_9ACTN</name>
<proteinExistence type="predicted"/>
<gene>
    <name evidence="2" type="ORF">Dsi01nite_058140</name>
</gene>
<evidence type="ECO:0000313" key="2">
    <source>
        <dbReference type="EMBL" id="GIG47773.1"/>
    </source>
</evidence>
<keyword evidence="1" id="KW-0472">Membrane</keyword>
<dbReference type="EMBL" id="BONQ01000087">
    <property type="protein sequence ID" value="GIG47773.1"/>
    <property type="molecule type" value="Genomic_DNA"/>
</dbReference>
<evidence type="ECO:0000313" key="3">
    <source>
        <dbReference type="Proteomes" id="UP000660611"/>
    </source>
</evidence>